<dbReference type="GO" id="GO:0000164">
    <property type="term" value="C:protein phosphatase type 1 complex"/>
    <property type="evidence" value="ECO:0007669"/>
    <property type="project" value="TreeGrafter"/>
</dbReference>
<proteinExistence type="predicted"/>
<dbReference type="GO" id="GO:0008157">
    <property type="term" value="F:protein phosphatase 1 binding"/>
    <property type="evidence" value="ECO:0007669"/>
    <property type="project" value="TreeGrafter"/>
</dbReference>
<gene>
    <name evidence="3" type="ORF">KC01_LOCUS24403</name>
</gene>
<evidence type="ECO:0000313" key="3">
    <source>
        <dbReference type="EMBL" id="CAL1595628.1"/>
    </source>
</evidence>
<dbReference type="InterPro" id="IPR050782">
    <property type="entry name" value="PP1_regulatory_subunit_3"/>
</dbReference>
<dbReference type="PROSITE" id="PS51159">
    <property type="entry name" value="CBM21"/>
    <property type="match status" value="1"/>
</dbReference>
<feature type="region of interest" description="Disordered" evidence="1">
    <location>
        <begin position="34"/>
        <end position="72"/>
    </location>
</feature>
<feature type="region of interest" description="Disordered" evidence="1">
    <location>
        <begin position="463"/>
        <end position="486"/>
    </location>
</feature>
<reference evidence="3 4" key="1">
    <citation type="submission" date="2024-04" db="EMBL/GenBank/DDBJ databases">
        <authorList>
            <person name="Waldvogel A.-M."/>
            <person name="Schoenle A."/>
        </authorList>
    </citation>
    <scope>NUCLEOTIDE SEQUENCE [LARGE SCALE GENOMIC DNA]</scope>
</reference>
<evidence type="ECO:0000259" key="2">
    <source>
        <dbReference type="PROSITE" id="PS51159"/>
    </source>
</evidence>
<evidence type="ECO:0000256" key="1">
    <source>
        <dbReference type="SAM" id="MobiDB-lite"/>
    </source>
</evidence>
<feature type="region of interest" description="Disordered" evidence="1">
    <location>
        <begin position="271"/>
        <end position="389"/>
    </location>
</feature>
<dbReference type="Proteomes" id="UP001497482">
    <property type="component" value="Chromosome 20"/>
</dbReference>
<dbReference type="CDD" id="cd22255">
    <property type="entry name" value="PBD_PPP1R3A"/>
    <property type="match status" value="1"/>
</dbReference>
<dbReference type="InterPro" id="IPR005036">
    <property type="entry name" value="CBM21_dom"/>
</dbReference>
<dbReference type="PANTHER" id="PTHR12307:SF2">
    <property type="entry name" value="PROTEIN PHOSPHATASE 1 REGULATORY SUBUNIT 3A"/>
    <property type="match status" value="1"/>
</dbReference>
<dbReference type="EMBL" id="OZ035842">
    <property type="protein sequence ID" value="CAL1595628.1"/>
    <property type="molecule type" value="Genomic_DNA"/>
</dbReference>
<organism evidence="3 4">
    <name type="scientific">Knipowitschia caucasica</name>
    <name type="common">Caucasian dwarf goby</name>
    <name type="synonym">Pomatoschistus caucasicus</name>
    <dbReference type="NCBI Taxonomy" id="637954"/>
    <lineage>
        <taxon>Eukaryota</taxon>
        <taxon>Metazoa</taxon>
        <taxon>Chordata</taxon>
        <taxon>Craniata</taxon>
        <taxon>Vertebrata</taxon>
        <taxon>Euteleostomi</taxon>
        <taxon>Actinopterygii</taxon>
        <taxon>Neopterygii</taxon>
        <taxon>Teleostei</taxon>
        <taxon>Neoteleostei</taxon>
        <taxon>Acanthomorphata</taxon>
        <taxon>Gobiaria</taxon>
        <taxon>Gobiiformes</taxon>
        <taxon>Gobioidei</taxon>
        <taxon>Gobiidae</taxon>
        <taxon>Gobiinae</taxon>
        <taxon>Knipowitschia</taxon>
    </lineage>
</organism>
<keyword evidence="4" id="KW-1185">Reference proteome</keyword>
<feature type="domain" description="CBM21" evidence="2">
    <location>
        <begin position="130"/>
        <end position="240"/>
    </location>
</feature>
<dbReference type="GO" id="GO:2001069">
    <property type="term" value="F:glycogen binding"/>
    <property type="evidence" value="ECO:0007669"/>
    <property type="project" value="TreeGrafter"/>
</dbReference>
<evidence type="ECO:0000313" key="4">
    <source>
        <dbReference type="Proteomes" id="UP001497482"/>
    </source>
</evidence>
<accession>A0AAV2L3P2</accession>
<dbReference type="InterPro" id="IPR038175">
    <property type="entry name" value="CBM21_dom_sf"/>
</dbReference>
<feature type="compositionally biased region" description="Basic and acidic residues" evidence="1">
    <location>
        <begin position="271"/>
        <end position="284"/>
    </location>
</feature>
<dbReference type="Pfam" id="PF03370">
    <property type="entry name" value="CBM_21"/>
    <property type="match status" value="1"/>
</dbReference>
<protein>
    <recommendedName>
        <fullName evidence="2">CBM21 domain-containing protein</fullName>
    </recommendedName>
</protein>
<dbReference type="AlphaFoldDB" id="A0AAV2L3P2"/>
<dbReference type="PANTHER" id="PTHR12307">
    <property type="entry name" value="PROTEIN PHOSPHATASE 1 REGULATORY SUBUNIT"/>
    <property type="match status" value="1"/>
</dbReference>
<dbReference type="GO" id="GO:0005979">
    <property type="term" value="P:regulation of glycogen biosynthetic process"/>
    <property type="evidence" value="ECO:0007669"/>
    <property type="project" value="TreeGrafter"/>
</dbReference>
<feature type="compositionally biased region" description="Basic residues" evidence="1">
    <location>
        <begin position="322"/>
        <end position="335"/>
    </location>
</feature>
<feature type="compositionally biased region" description="Polar residues" evidence="1">
    <location>
        <begin position="344"/>
        <end position="377"/>
    </location>
</feature>
<dbReference type="Gene3D" id="2.60.40.2440">
    <property type="entry name" value="Carbohydrate binding type-21 domain"/>
    <property type="match status" value="1"/>
</dbReference>
<name>A0AAV2L3P2_KNICA</name>
<feature type="compositionally biased region" description="Basic and acidic residues" evidence="1">
    <location>
        <begin position="293"/>
        <end position="305"/>
    </location>
</feature>
<sequence>MESVGSQGSCAGAPRLLLVPSPIHPDLQVDLDEEDEDIVIGIRPKSSPQPRRKTSISEEESDLSEPPSLSGSRRVSFADAVGLSLVQVKEFDKWDVPQLPDFLDLTSQDEDKYFISPFNFPTPLPSDEMIVKLLDEKVVLQSLELIPRTSILKGVIHVLNISFTKAVYVRTSLDDWLSHFDLLSEFVPGSSDGHSDTFSFRLTLGPPFAEQGAKVHFCLRYETQNGTFWANNGGKNYVLFCHERKKAVPGQAQRESKKSCLKAVSQSFSLDDRASSLEPEKSAADETTQQNTIHERENTIHERETNPSNNSTEDSVQENRRNHSRRNRRKAVRVARIKDYFAQKNITDQNKESQASPETQTPAAEEQNQTLEKSNPEGSVPFADDALGSDSMTRENLDLADDVDGVESKAVPIEACSCVEASSEVSTQKDPGERLVSFAFGTVLAPLYQEVSGRAVGRQLYSETNNKHMKKQQEIENETMNGQQQE</sequence>